<evidence type="ECO:0000256" key="4">
    <source>
        <dbReference type="ARBA" id="ARBA00022475"/>
    </source>
</evidence>
<dbReference type="Proteomes" id="UP001597186">
    <property type="component" value="Unassembled WGS sequence"/>
</dbReference>
<dbReference type="PANTHER" id="PTHR30477:SF3">
    <property type="entry name" value="METAL TRANSPORT SYSTEM MEMBRANE PROTEIN CT_069-RELATED"/>
    <property type="match status" value="1"/>
</dbReference>
<gene>
    <name evidence="11" type="ORF">ACFTOW_19295</name>
</gene>
<evidence type="ECO:0000256" key="10">
    <source>
        <dbReference type="SAM" id="Phobius"/>
    </source>
</evidence>
<keyword evidence="7 10" id="KW-0472">Membrane</keyword>
<dbReference type="InterPro" id="IPR037294">
    <property type="entry name" value="ABC_BtuC-like"/>
</dbReference>
<dbReference type="Gene3D" id="1.10.3470.10">
    <property type="entry name" value="ABC transporter involved in vitamin B12 uptake, BtuC"/>
    <property type="match status" value="1"/>
</dbReference>
<reference evidence="12" key="1">
    <citation type="journal article" date="2019" name="Int. J. Syst. Evol. Microbiol.">
        <title>The Global Catalogue of Microorganisms (GCM) 10K type strain sequencing project: providing services to taxonomists for standard genome sequencing and annotation.</title>
        <authorList>
            <consortium name="The Broad Institute Genomics Platform"/>
            <consortium name="The Broad Institute Genome Sequencing Center for Infectious Disease"/>
            <person name="Wu L."/>
            <person name="Ma J."/>
        </authorList>
    </citation>
    <scope>NUCLEOTIDE SEQUENCE [LARGE SCALE GENOMIC DNA]</scope>
    <source>
        <strain evidence="12">CGMCC 1.12477</strain>
    </source>
</reference>
<feature type="region of interest" description="Disordered" evidence="9">
    <location>
        <begin position="348"/>
        <end position="384"/>
    </location>
</feature>
<sequence length="384" mass="38995">MSALADLLSSGIVVTVLTGAAMLGAISGMLGAFAVLRRQSLLGDALSHAALPGVCLGFLIAGGRDLGSVMLGAFATGALAALVMMLIVRRTTLKTDAALGIVLSVFFAVGIVLLTVIQTQGGAGNLGLMTFLFGQAAAILRSDLWIMGGIGLGALALVLAFWKEFKLVSFDADFARAQGFPVTLLEAGLTVMVALAIVAGLQLVGVVLMVALLIAPAAAARQWTNALGPMVLLSATIGAASGAGGALVSATTRGLATGPVVVLIATGAVLVSLLIAPGRGLVWQALAARQARARISDGRVLATLRGFAQAHDDAGYPAERGMLQTALGAAPPGTRIASLERRGLIRSVTHPPETTPHWELTQAGHAEAESLAGQPDGPEQEREP</sequence>
<evidence type="ECO:0000256" key="1">
    <source>
        <dbReference type="ARBA" id="ARBA00004651"/>
    </source>
</evidence>
<feature type="transmembrane region" description="Helical" evidence="10">
    <location>
        <begin position="45"/>
        <end position="63"/>
    </location>
</feature>
<feature type="transmembrane region" description="Helical" evidence="10">
    <location>
        <begin position="145"/>
        <end position="162"/>
    </location>
</feature>
<feature type="transmembrane region" description="Helical" evidence="10">
    <location>
        <begin position="97"/>
        <end position="117"/>
    </location>
</feature>
<dbReference type="PANTHER" id="PTHR30477">
    <property type="entry name" value="ABC-TRANSPORTER METAL-BINDING PROTEIN"/>
    <property type="match status" value="1"/>
</dbReference>
<keyword evidence="4" id="KW-1003">Cell membrane</keyword>
<evidence type="ECO:0000256" key="9">
    <source>
        <dbReference type="SAM" id="MobiDB-lite"/>
    </source>
</evidence>
<feature type="transmembrane region" description="Helical" evidence="10">
    <location>
        <begin position="69"/>
        <end position="88"/>
    </location>
</feature>
<feature type="transmembrane region" description="Helical" evidence="10">
    <location>
        <begin position="12"/>
        <end position="36"/>
    </location>
</feature>
<feature type="transmembrane region" description="Helical" evidence="10">
    <location>
        <begin position="189"/>
        <end position="214"/>
    </location>
</feature>
<keyword evidence="3 8" id="KW-0813">Transport</keyword>
<dbReference type="InterPro" id="IPR001626">
    <property type="entry name" value="ABC_TroCD"/>
</dbReference>
<dbReference type="RefSeq" id="WP_379918829.1">
    <property type="nucleotide sequence ID" value="NZ_JBHUDD010000159.1"/>
</dbReference>
<protein>
    <submittedName>
        <fullName evidence="11">Metal ABC transporter permease</fullName>
    </submittedName>
</protein>
<evidence type="ECO:0000256" key="8">
    <source>
        <dbReference type="RuleBase" id="RU003943"/>
    </source>
</evidence>
<organism evidence="11 12">
    <name type="scientific">Lacimonas salitolerans</name>
    <dbReference type="NCBI Taxonomy" id="1323750"/>
    <lineage>
        <taxon>Bacteria</taxon>
        <taxon>Pseudomonadati</taxon>
        <taxon>Pseudomonadota</taxon>
        <taxon>Alphaproteobacteria</taxon>
        <taxon>Rhodobacterales</taxon>
        <taxon>Paracoccaceae</taxon>
        <taxon>Lacimonas</taxon>
    </lineage>
</organism>
<name>A0ABW4ELJ6_9RHOB</name>
<dbReference type="CDD" id="cd06550">
    <property type="entry name" value="TM_ABC_iron-siderophores_like"/>
    <property type="match status" value="1"/>
</dbReference>
<comment type="similarity">
    <text evidence="2 8">Belongs to the ABC-3 integral membrane protein family.</text>
</comment>
<dbReference type="EMBL" id="JBHUDD010000159">
    <property type="protein sequence ID" value="MFD1511536.1"/>
    <property type="molecule type" value="Genomic_DNA"/>
</dbReference>
<feature type="transmembrane region" description="Helical" evidence="10">
    <location>
        <begin position="260"/>
        <end position="282"/>
    </location>
</feature>
<accession>A0ABW4ELJ6</accession>
<evidence type="ECO:0000313" key="12">
    <source>
        <dbReference type="Proteomes" id="UP001597186"/>
    </source>
</evidence>
<dbReference type="SUPFAM" id="SSF81345">
    <property type="entry name" value="ABC transporter involved in vitamin B12 uptake, BtuC"/>
    <property type="match status" value="1"/>
</dbReference>
<evidence type="ECO:0000256" key="6">
    <source>
        <dbReference type="ARBA" id="ARBA00022989"/>
    </source>
</evidence>
<evidence type="ECO:0000256" key="2">
    <source>
        <dbReference type="ARBA" id="ARBA00008034"/>
    </source>
</evidence>
<proteinExistence type="inferred from homology"/>
<keyword evidence="5 8" id="KW-0812">Transmembrane</keyword>
<comment type="caution">
    <text evidence="11">The sequence shown here is derived from an EMBL/GenBank/DDBJ whole genome shotgun (WGS) entry which is preliminary data.</text>
</comment>
<keyword evidence="12" id="KW-1185">Reference proteome</keyword>
<evidence type="ECO:0000313" key="11">
    <source>
        <dbReference type="EMBL" id="MFD1511536.1"/>
    </source>
</evidence>
<keyword evidence="6 10" id="KW-1133">Transmembrane helix</keyword>
<comment type="subcellular location">
    <subcellularLocation>
        <location evidence="1 8">Cell membrane</location>
        <topology evidence="1 8">Multi-pass membrane protein</topology>
    </subcellularLocation>
</comment>
<dbReference type="Pfam" id="PF00950">
    <property type="entry name" value="ABC-3"/>
    <property type="match status" value="1"/>
</dbReference>
<feature type="transmembrane region" description="Helical" evidence="10">
    <location>
        <begin position="226"/>
        <end position="248"/>
    </location>
</feature>
<evidence type="ECO:0000256" key="5">
    <source>
        <dbReference type="ARBA" id="ARBA00022692"/>
    </source>
</evidence>
<evidence type="ECO:0000256" key="3">
    <source>
        <dbReference type="ARBA" id="ARBA00022448"/>
    </source>
</evidence>
<evidence type="ECO:0000256" key="7">
    <source>
        <dbReference type="ARBA" id="ARBA00023136"/>
    </source>
</evidence>